<feature type="transmembrane region" description="Helical" evidence="7">
    <location>
        <begin position="177"/>
        <end position="198"/>
    </location>
</feature>
<dbReference type="InterPro" id="IPR051258">
    <property type="entry name" value="Diverse_Substrate_Transporter"/>
</dbReference>
<evidence type="ECO:0000313" key="10">
    <source>
        <dbReference type="Proteomes" id="UP001597252"/>
    </source>
</evidence>
<evidence type="ECO:0000256" key="4">
    <source>
        <dbReference type="ARBA" id="ARBA00022692"/>
    </source>
</evidence>
<feature type="domain" description="EamA" evidence="8">
    <location>
        <begin position="8"/>
        <end position="138"/>
    </location>
</feature>
<comment type="similarity">
    <text evidence="2">Belongs to the EamA transporter family.</text>
</comment>
<protein>
    <submittedName>
        <fullName evidence="9">DMT family transporter</fullName>
    </submittedName>
</protein>
<reference evidence="10" key="1">
    <citation type="journal article" date="2019" name="Int. J. Syst. Evol. Microbiol.">
        <title>The Global Catalogue of Microorganisms (GCM) 10K type strain sequencing project: providing services to taxonomists for standard genome sequencing and annotation.</title>
        <authorList>
            <consortium name="The Broad Institute Genomics Platform"/>
            <consortium name="The Broad Institute Genome Sequencing Center for Infectious Disease"/>
            <person name="Wu L."/>
            <person name="Ma J."/>
        </authorList>
    </citation>
    <scope>NUCLEOTIDE SEQUENCE [LARGE SCALE GENOMIC DNA]</scope>
    <source>
        <strain evidence="10">CCM 8903</strain>
    </source>
</reference>
<dbReference type="Proteomes" id="UP001597252">
    <property type="component" value="Unassembled WGS sequence"/>
</dbReference>
<evidence type="ECO:0000256" key="7">
    <source>
        <dbReference type="SAM" id="Phobius"/>
    </source>
</evidence>
<gene>
    <name evidence="9" type="ORF">ACFQ5J_09325</name>
</gene>
<proteinExistence type="inferred from homology"/>
<keyword evidence="6 7" id="KW-0472">Membrane</keyword>
<dbReference type="EMBL" id="JBHTON010000029">
    <property type="protein sequence ID" value="MFD1485429.1"/>
    <property type="molecule type" value="Genomic_DNA"/>
</dbReference>
<accession>A0ABW4E706</accession>
<dbReference type="RefSeq" id="WP_125751333.1">
    <property type="nucleotide sequence ID" value="NZ_JBHTON010000029.1"/>
</dbReference>
<comment type="caution">
    <text evidence="9">The sequence shown here is derived from an EMBL/GenBank/DDBJ whole genome shotgun (WGS) entry which is preliminary data.</text>
</comment>
<feature type="transmembrane region" description="Helical" evidence="7">
    <location>
        <begin position="124"/>
        <end position="146"/>
    </location>
</feature>
<feature type="transmembrane region" description="Helical" evidence="7">
    <location>
        <begin position="36"/>
        <end position="55"/>
    </location>
</feature>
<keyword evidence="4 7" id="KW-0812">Transmembrane</keyword>
<feature type="domain" description="EamA" evidence="8">
    <location>
        <begin position="150"/>
        <end position="283"/>
    </location>
</feature>
<feature type="transmembrane region" description="Helical" evidence="7">
    <location>
        <begin position="96"/>
        <end position="115"/>
    </location>
</feature>
<evidence type="ECO:0000259" key="8">
    <source>
        <dbReference type="Pfam" id="PF00892"/>
    </source>
</evidence>
<keyword evidence="5 7" id="KW-1133">Transmembrane helix</keyword>
<dbReference type="PANTHER" id="PTHR42920">
    <property type="entry name" value="OS03G0707200 PROTEIN-RELATED"/>
    <property type="match status" value="1"/>
</dbReference>
<organism evidence="9 10">
    <name type="scientific">Lacticaseibacillus baoqingensis</name>
    <dbReference type="NCBI Taxonomy" id="2486013"/>
    <lineage>
        <taxon>Bacteria</taxon>
        <taxon>Bacillati</taxon>
        <taxon>Bacillota</taxon>
        <taxon>Bacilli</taxon>
        <taxon>Lactobacillales</taxon>
        <taxon>Lactobacillaceae</taxon>
        <taxon>Lacticaseibacillus</taxon>
    </lineage>
</organism>
<dbReference type="Pfam" id="PF00892">
    <property type="entry name" value="EamA"/>
    <property type="match status" value="2"/>
</dbReference>
<dbReference type="InterPro" id="IPR000620">
    <property type="entry name" value="EamA_dom"/>
</dbReference>
<evidence type="ECO:0000256" key="5">
    <source>
        <dbReference type="ARBA" id="ARBA00022989"/>
    </source>
</evidence>
<dbReference type="SUPFAM" id="SSF103481">
    <property type="entry name" value="Multidrug resistance efflux transporter EmrE"/>
    <property type="match status" value="2"/>
</dbReference>
<comment type="subcellular location">
    <subcellularLocation>
        <location evidence="1">Cell membrane</location>
        <topology evidence="1">Multi-pass membrane protein</topology>
    </subcellularLocation>
</comment>
<dbReference type="InterPro" id="IPR037185">
    <property type="entry name" value="EmrE-like"/>
</dbReference>
<feature type="transmembrane region" description="Helical" evidence="7">
    <location>
        <begin position="210"/>
        <end position="232"/>
    </location>
</feature>
<evidence type="ECO:0000256" key="1">
    <source>
        <dbReference type="ARBA" id="ARBA00004651"/>
    </source>
</evidence>
<evidence type="ECO:0000313" key="9">
    <source>
        <dbReference type="EMBL" id="MFD1485429.1"/>
    </source>
</evidence>
<keyword evidence="3" id="KW-1003">Cell membrane</keyword>
<evidence type="ECO:0000256" key="6">
    <source>
        <dbReference type="ARBA" id="ARBA00023136"/>
    </source>
</evidence>
<feature type="transmembrane region" description="Helical" evidence="7">
    <location>
        <begin position="67"/>
        <end position="90"/>
    </location>
</feature>
<name>A0ABW4E706_9LACO</name>
<keyword evidence="10" id="KW-1185">Reference proteome</keyword>
<sequence>MSISKTRANLMLLSAAVIWGAGYLLSKLATNAGMHAGLINAIRGFIYAGLAYLFFHRAINHMTKADLRVGLIAGGINFLGYQLQTIGLMYTTPANNAFLTAIYVVLVPFIVWLLFHRRPEPKSYLAIMICMLGMAFLTGVFSHGLALHVGDALTILSALFYALQIVYFGSVTDSSPWIIAFMLGIVQGVGGAIYTLLFEQQTFAAIDWQAGLWPVIALGIVSSFGAQTLQVVGQRFTDPTPAGLILMTESMFGSVFSVAFGFEPFTKDLLIGGSLIIFALLLMQVGLRRLWQFRRRA</sequence>
<evidence type="ECO:0000256" key="2">
    <source>
        <dbReference type="ARBA" id="ARBA00007362"/>
    </source>
</evidence>
<feature type="transmembrane region" description="Helical" evidence="7">
    <location>
        <begin position="269"/>
        <end position="287"/>
    </location>
</feature>
<evidence type="ECO:0000256" key="3">
    <source>
        <dbReference type="ARBA" id="ARBA00022475"/>
    </source>
</evidence>
<dbReference type="PANTHER" id="PTHR42920:SF5">
    <property type="entry name" value="EAMA DOMAIN-CONTAINING PROTEIN"/>
    <property type="match status" value="1"/>
</dbReference>